<dbReference type="Pfam" id="PF00898">
    <property type="entry name" value="Orbi_VP2"/>
    <property type="match status" value="1"/>
</dbReference>
<keyword evidence="11" id="KW-1153">Inner capsid protein</keyword>
<evidence type="ECO:0000256" key="3">
    <source>
        <dbReference type="ARBA" id="ARBA00015347"/>
    </source>
</evidence>
<comment type="subcellular location">
    <subcellularLocation>
        <location evidence="1">Virion</location>
    </subcellularLocation>
</comment>
<evidence type="ECO:0000256" key="6">
    <source>
        <dbReference type="ARBA" id="ARBA00022581"/>
    </source>
</evidence>
<evidence type="ECO:0000256" key="11">
    <source>
        <dbReference type="ARBA" id="ARBA00022996"/>
    </source>
</evidence>
<evidence type="ECO:0000256" key="8">
    <source>
        <dbReference type="ARBA" id="ARBA00022804"/>
    </source>
</evidence>
<protein>
    <recommendedName>
        <fullName evidence="3">Outer capsid protein VP2</fullName>
    </recommendedName>
</protein>
<sequence length="952" mass="111186">MEDFPVGIIERNSTVTPAVIRRYPIVVDVTDIVALSGGKNDVTRIPHLKCVDVKQEGIRTGLRYRPDAETNVVFPRNLDVLIRAYDHKHQLTRDRKPTEYDSSSISDGDVTKWVTNRTDEFYDLQPIYHSIDERISKIKFTSLLGSIATESNYAESMSYHYIGIERSVCDHSRWHRFFPMLLSDTINLSKEVGYILKETYKIKAIGEARDGQRQELHVDAPYTPGIRRNERISDMKQPVYKRFVEGYIRCQIEPNVPERLTELKNQLDGISVAWYGGQTPIVADEICRITSQIGRMMWNTEEEPVDETMRSRVFQESIRLMFRAENSEYSNIQAVGSGRTQRQKFYALLMIAATDSFRWRIWWNNPYPCLRGCLIACEMELGDVYKSLKSIYKWTLRSSYSSQREIDRQLNVFPYQKINLFDYTGVPGTEIIHWRITHRPVPKEVDYEHGFLCPESGDTDIVMAIDDDLYSAFKHKVIERGWEQQALKLDELVLSENNIFNMEFEKDAHLDNRSHLVMPPYYDKTIYCPLFHATARITSTEISHRQSDDPWGDRTLYGFKGDHVMTHYTGLNHIMNRRKPLMGQTLSVAQGLGDYVKHVLGEEWSADCCVGTAYSKRMPQTLFSDVYDALIRHLPKLLLKEQTDYFLESKNRIEEVTDWDTFVVFMFFTCFERRDQIVKEEEATQIVRNIRLAGKEKRLKLIEKSFPVYYNQLLKLKDAKTWSETYAFNFLPLLLCVGTNIQYAHRQWSYPVLVPTERGPRIIPAMVGRELADGSLGDWHAYIKYYMGQHMESLKIEEDYQELLRISFEHYMSHSYVSNVKDVAVRMTKEILLDLYFASGCNGVSEMVTFLLPVIHPRKGLVVFCIADDLTQPQVQCEAALRRFPYTREYIHDVIVIQVGRPGELRQVWRRNNTKVKICRRNFLRYDHKVILSRLCGLVYGNYELMTKLTNI</sequence>
<comment type="similarity">
    <text evidence="2">Belongs to the orbivirus VP2 family.</text>
</comment>
<keyword evidence="7" id="KW-1162">Viral penetration into host cytoplasm</keyword>
<evidence type="ECO:0000256" key="10">
    <source>
        <dbReference type="ARBA" id="ARBA00022890"/>
    </source>
</evidence>
<keyword evidence="6" id="KW-0945">Host-virus interaction</keyword>
<keyword evidence="9" id="KW-0946">Virion</keyword>
<evidence type="ECO:0000256" key="12">
    <source>
        <dbReference type="ARBA" id="ARBA00023296"/>
    </source>
</evidence>
<dbReference type="GO" id="GO:0005198">
    <property type="term" value="F:structural molecule activity"/>
    <property type="evidence" value="ECO:0007669"/>
    <property type="project" value="InterPro"/>
</dbReference>
<organism evidence="13">
    <name type="scientific">Bluetongue virus 15</name>
    <dbReference type="NCBI Taxonomy" id="35331"/>
    <lineage>
        <taxon>Viruses</taxon>
        <taxon>Riboviria</taxon>
        <taxon>Orthornavirae</taxon>
        <taxon>Duplornaviricota</taxon>
        <taxon>Resentoviricetes</taxon>
        <taxon>Reovirales</taxon>
        <taxon>Sedoreoviridae</taxon>
        <taxon>Orbivirus</taxon>
        <taxon>Orbivirus caerulinguae</taxon>
        <taxon>Bluetongue virus</taxon>
    </lineage>
</organism>
<accession>A0A7S8BBV3</accession>
<evidence type="ECO:0000256" key="9">
    <source>
        <dbReference type="ARBA" id="ARBA00022844"/>
    </source>
</evidence>
<reference evidence="13" key="1">
    <citation type="submission" date="2019-11" db="EMBL/GenBank/DDBJ databases">
        <title>Current genetic diversity of bluetongue virus within and between Australian regional episystems.</title>
        <authorList>
            <person name="White J.R."/>
            <person name="Wang J."/>
            <person name="Neave M.J."/>
            <person name="Davies K."/>
            <person name="Certoma A."/>
            <person name="Melville L.F."/>
            <person name="Eagles D."/>
        </authorList>
    </citation>
    <scope>NUCLEOTIDE SEQUENCE</scope>
    <source>
        <strain evidence="13">V8235</strain>
    </source>
</reference>
<evidence type="ECO:0000256" key="7">
    <source>
        <dbReference type="ARBA" id="ARBA00022595"/>
    </source>
</evidence>
<dbReference type="GO" id="GO:0019062">
    <property type="term" value="P:virion attachment to host cell"/>
    <property type="evidence" value="ECO:0007669"/>
    <property type="project" value="UniProtKB-KW"/>
</dbReference>
<keyword evidence="4" id="KW-0167">Capsid protein</keyword>
<keyword evidence="8" id="KW-1161">Viral attachment to host cell</keyword>
<evidence type="ECO:0000256" key="5">
    <source>
        <dbReference type="ARBA" id="ARBA00022570"/>
    </source>
</evidence>
<keyword evidence="10" id="KW-1164">Virus endocytosis by host</keyword>
<evidence type="ECO:0000256" key="2">
    <source>
        <dbReference type="ARBA" id="ARBA00008722"/>
    </source>
</evidence>
<evidence type="ECO:0000256" key="4">
    <source>
        <dbReference type="ARBA" id="ARBA00022561"/>
    </source>
</evidence>
<dbReference type="EMBL" id="MN738449">
    <property type="protein sequence ID" value="QPA19129.1"/>
    <property type="molecule type" value="Genomic_RNA"/>
</dbReference>
<dbReference type="GO" id="GO:0075512">
    <property type="term" value="P:clathrin-dependent endocytosis of virus by host cell"/>
    <property type="evidence" value="ECO:0007669"/>
    <property type="project" value="UniProtKB-KW"/>
</dbReference>
<name>A0A7S8BBV3_BTV</name>
<dbReference type="GO" id="GO:0039625">
    <property type="term" value="C:viral inner capsid"/>
    <property type="evidence" value="ECO:0007669"/>
    <property type="project" value="UniProtKB-KW"/>
</dbReference>
<dbReference type="InterPro" id="IPR001742">
    <property type="entry name" value="Capsid_VP2_Orbivir"/>
</dbReference>
<keyword evidence="12" id="KW-1160">Virus entry into host cell</keyword>
<evidence type="ECO:0000256" key="1">
    <source>
        <dbReference type="ARBA" id="ARBA00004328"/>
    </source>
</evidence>
<keyword evidence="5" id="KW-1165">Clathrin-mediated endocytosis of virus by host</keyword>
<evidence type="ECO:0000313" key="13">
    <source>
        <dbReference type="EMBL" id="QPA19129.1"/>
    </source>
</evidence>
<proteinExistence type="inferred from homology"/>
<gene>
    <name evidence="13" type="primary">VP2</name>
</gene>